<protein>
    <submittedName>
        <fullName evidence="1">Uncharacterized protein</fullName>
    </submittedName>
</protein>
<organism evidence="1 2">
    <name type="scientific">Perkinsus olseni</name>
    <name type="common">Perkinsus atlanticus</name>
    <dbReference type="NCBI Taxonomy" id="32597"/>
    <lineage>
        <taxon>Eukaryota</taxon>
        <taxon>Sar</taxon>
        <taxon>Alveolata</taxon>
        <taxon>Perkinsozoa</taxon>
        <taxon>Perkinsea</taxon>
        <taxon>Perkinsida</taxon>
        <taxon>Perkinsidae</taxon>
        <taxon>Perkinsus</taxon>
    </lineage>
</organism>
<dbReference type="EMBL" id="JABANP010000127">
    <property type="protein sequence ID" value="KAF4689340.1"/>
    <property type="molecule type" value="Genomic_DNA"/>
</dbReference>
<gene>
    <name evidence="1" type="ORF">FOZ60_001753</name>
</gene>
<accession>A0A7J6P0N7</accession>
<sequence length="182" mass="19448">MPSNVIVHLPPLGRAWRPCQTSQVVPPILSVRESSIPGAGTFSCKLHVMWYRSETVPGSLLRLVGPINEGPVAYLTAATVPSQHCLSLRDAVMSSITVRPSLLNIALDTLAASPPQHCLGLRDAVMSSITVRPSLLNIALDTLTASPPQHCLSLRDAVMSSITVRPSLLKIASASEMLLCPR</sequence>
<evidence type="ECO:0000313" key="1">
    <source>
        <dbReference type="EMBL" id="KAF4689340.1"/>
    </source>
</evidence>
<dbReference type="AlphaFoldDB" id="A0A7J6P0N7"/>
<reference evidence="1 2" key="1">
    <citation type="submission" date="2020-04" db="EMBL/GenBank/DDBJ databases">
        <title>Perkinsus olseni comparative genomics.</title>
        <authorList>
            <person name="Bogema D.R."/>
        </authorList>
    </citation>
    <scope>NUCLEOTIDE SEQUENCE [LARGE SCALE GENOMIC DNA]</scope>
    <source>
        <strain evidence="1">00978-12</strain>
    </source>
</reference>
<name>A0A7J6P0N7_PEROL</name>
<dbReference type="Proteomes" id="UP000541610">
    <property type="component" value="Unassembled WGS sequence"/>
</dbReference>
<evidence type="ECO:0000313" key="2">
    <source>
        <dbReference type="Proteomes" id="UP000541610"/>
    </source>
</evidence>
<comment type="caution">
    <text evidence="1">The sequence shown here is derived from an EMBL/GenBank/DDBJ whole genome shotgun (WGS) entry which is preliminary data.</text>
</comment>
<proteinExistence type="predicted"/>